<dbReference type="Proteomes" id="UP001140206">
    <property type="component" value="Chromosome 3"/>
</dbReference>
<organism evidence="2 3">
    <name type="scientific">Rhynchospora pubera</name>
    <dbReference type="NCBI Taxonomy" id="906938"/>
    <lineage>
        <taxon>Eukaryota</taxon>
        <taxon>Viridiplantae</taxon>
        <taxon>Streptophyta</taxon>
        <taxon>Embryophyta</taxon>
        <taxon>Tracheophyta</taxon>
        <taxon>Spermatophyta</taxon>
        <taxon>Magnoliopsida</taxon>
        <taxon>Liliopsida</taxon>
        <taxon>Poales</taxon>
        <taxon>Cyperaceae</taxon>
        <taxon>Cyperoideae</taxon>
        <taxon>Rhynchosporeae</taxon>
        <taxon>Rhynchospora</taxon>
    </lineage>
</organism>
<evidence type="ECO:0000313" key="3">
    <source>
        <dbReference type="Proteomes" id="UP001140206"/>
    </source>
</evidence>
<feature type="signal peptide" evidence="1">
    <location>
        <begin position="1"/>
        <end position="22"/>
    </location>
</feature>
<dbReference type="PANTHER" id="PTHR34458:SF5">
    <property type="entry name" value="POLLEN OLE E 1 ALLERGEN AND EXTENSIN FAMILY PROTEIN"/>
    <property type="match status" value="1"/>
</dbReference>
<accession>A0AAV8DVV4</accession>
<keyword evidence="1" id="KW-0732">Signal</keyword>
<name>A0AAV8DVV4_9POAL</name>
<dbReference type="InterPro" id="IPR040404">
    <property type="entry name" value="Phylloplanin-like"/>
</dbReference>
<comment type="caution">
    <text evidence="2">The sequence shown here is derived from an EMBL/GenBank/DDBJ whole genome shotgun (WGS) entry which is preliminary data.</text>
</comment>
<sequence>MATKNFLVLVVLLGVTATAVESVLIFGHVYCSTDSFVDRTSPLSNAVVQLTCGGQTQKEQATTLGDGSFHLKLDPASPFYGFKVINCKLVVDVSPLKCDTIKTEGSLVSRIVVGFKSPGLYAEGFKFIPKTQPLDQYSNVAID</sequence>
<dbReference type="PANTHER" id="PTHR34458">
    <property type="entry name" value="POLLEN OLE E 1 ALLERGEN AND EXTENSIN FAMILY PROTEIN-RELATED"/>
    <property type="match status" value="1"/>
</dbReference>
<evidence type="ECO:0000256" key="1">
    <source>
        <dbReference type="SAM" id="SignalP"/>
    </source>
</evidence>
<reference evidence="2" key="1">
    <citation type="submission" date="2022-08" db="EMBL/GenBank/DDBJ databases">
        <authorList>
            <person name="Marques A."/>
        </authorList>
    </citation>
    <scope>NUCLEOTIDE SEQUENCE</scope>
    <source>
        <strain evidence="2">RhyPub2mFocal</strain>
        <tissue evidence="2">Leaves</tissue>
    </source>
</reference>
<protein>
    <submittedName>
        <fullName evidence="2">Phylloplanin</fullName>
    </submittedName>
</protein>
<proteinExistence type="predicted"/>
<dbReference type="AlphaFoldDB" id="A0AAV8DVV4"/>
<keyword evidence="3" id="KW-1185">Reference proteome</keyword>
<dbReference type="EMBL" id="JAMFTS010000003">
    <property type="protein sequence ID" value="KAJ4770373.1"/>
    <property type="molecule type" value="Genomic_DNA"/>
</dbReference>
<gene>
    <name evidence="2" type="ORF">LUZ62_054630</name>
</gene>
<evidence type="ECO:0000313" key="2">
    <source>
        <dbReference type="EMBL" id="KAJ4770373.1"/>
    </source>
</evidence>
<feature type="chain" id="PRO_5043496578" evidence="1">
    <location>
        <begin position="23"/>
        <end position="143"/>
    </location>
</feature>